<dbReference type="Proteomes" id="UP000464524">
    <property type="component" value="Chromosome"/>
</dbReference>
<evidence type="ECO:0000313" key="3">
    <source>
        <dbReference type="Proteomes" id="UP000464524"/>
    </source>
</evidence>
<sequence length="100" mass="11017">MLGYNDKRNFFRMMVNSACEIVVNDDESSRTLHAVCKDISATGMSFEVEEQSVEIGTAVDVYIESTNSQIPSLSAKARVVRSECNDDATCVIGVEITEMN</sequence>
<dbReference type="RefSeq" id="WP_007987420.1">
    <property type="nucleotide sequence ID" value="NZ_CP047656.1"/>
</dbReference>
<evidence type="ECO:0000259" key="1">
    <source>
        <dbReference type="Pfam" id="PF07238"/>
    </source>
</evidence>
<evidence type="ECO:0000313" key="2">
    <source>
        <dbReference type="EMBL" id="QHJ10191.1"/>
    </source>
</evidence>
<proteinExistence type="predicted"/>
<dbReference type="OrthoDB" id="5290589at2"/>
<dbReference type="AlphaFoldDB" id="A0A857JGU4"/>
<dbReference type="KEGG" id="pmes:FX988_00403"/>
<dbReference type="InterPro" id="IPR009875">
    <property type="entry name" value="PilZ_domain"/>
</dbReference>
<dbReference type="Gene3D" id="2.40.10.220">
    <property type="entry name" value="predicted glycosyltransferase like domains"/>
    <property type="match status" value="1"/>
</dbReference>
<gene>
    <name evidence="2" type="ORF">FX988_00403</name>
</gene>
<dbReference type="SUPFAM" id="SSF141371">
    <property type="entry name" value="PilZ domain-like"/>
    <property type="match status" value="1"/>
</dbReference>
<protein>
    <recommendedName>
        <fullName evidence="1">PilZ domain-containing protein</fullName>
    </recommendedName>
</protein>
<name>A0A857JGU4_9ALTE</name>
<keyword evidence="3" id="KW-1185">Reference proteome</keyword>
<reference evidence="2 3" key="1">
    <citation type="submission" date="2019-12" db="EMBL/GenBank/DDBJ databases">
        <title>Genome sequencing and assembly of endphytes of Porphyra tenera.</title>
        <authorList>
            <person name="Park J.M."/>
            <person name="Shin R."/>
            <person name="Jo S.H."/>
        </authorList>
    </citation>
    <scope>NUCLEOTIDE SEQUENCE [LARGE SCALE GENOMIC DNA]</scope>
    <source>
        <strain evidence="2 3">GPM4</strain>
    </source>
</reference>
<dbReference type="GO" id="GO:0035438">
    <property type="term" value="F:cyclic-di-GMP binding"/>
    <property type="evidence" value="ECO:0007669"/>
    <property type="project" value="InterPro"/>
</dbReference>
<dbReference type="Pfam" id="PF07238">
    <property type="entry name" value="PilZ"/>
    <property type="match status" value="1"/>
</dbReference>
<organism evidence="2 3">
    <name type="scientific">Paraglaciecola mesophila</name>
    <dbReference type="NCBI Taxonomy" id="197222"/>
    <lineage>
        <taxon>Bacteria</taxon>
        <taxon>Pseudomonadati</taxon>
        <taxon>Pseudomonadota</taxon>
        <taxon>Gammaproteobacteria</taxon>
        <taxon>Alteromonadales</taxon>
        <taxon>Alteromonadaceae</taxon>
        <taxon>Paraglaciecola</taxon>
    </lineage>
</organism>
<feature type="domain" description="PilZ" evidence="1">
    <location>
        <begin position="6"/>
        <end position="99"/>
    </location>
</feature>
<dbReference type="EMBL" id="CP047656">
    <property type="protein sequence ID" value="QHJ10191.1"/>
    <property type="molecule type" value="Genomic_DNA"/>
</dbReference>
<accession>A0A857JGU4</accession>